<evidence type="ECO:0000256" key="1">
    <source>
        <dbReference type="SAM" id="Phobius"/>
    </source>
</evidence>
<organism evidence="2 3">
    <name type="scientific">Haloferula chungangensis</name>
    <dbReference type="NCBI Taxonomy" id="1048331"/>
    <lineage>
        <taxon>Bacteria</taxon>
        <taxon>Pseudomonadati</taxon>
        <taxon>Verrucomicrobiota</taxon>
        <taxon>Verrucomicrobiia</taxon>
        <taxon>Verrucomicrobiales</taxon>
        <taxon>Verrucomicrobiaceae</taxon>
        <taxon>Haloferula</taxon>
    </lineage>
</organism>
<proteinExistence type="predicted"/>
<name>A0ABW2LAI3_9BACT</name>
<keyword evidence="1" id="KW-0812">Transmembrane</keyword>
<evidence type="ECO:0008006" key="4">
    <source>
        <dbReference type="Google" id="ProtNLM"/>
    </source>
</evidence>
<keyword evidence="1" id="KW-1133">Transmembrane helix</keyword>
<keyword evidence="1" id="KW-0472">Membrane</keyword>
<dbReference type="EMBL" id="JBHTBS010000006">
    <property type="protein sequence ID" value="MFC7338160.1"/>
    <property type="molecule type" value="Genomic_DNA"/>
</dbReference>
<protein>
    <recommendedName>
        <fullName evidence="4">Cox cluster protein</fullName>
    </recommendedName>
</protein>
<keyword evidence="3" id="KW-1185">Reference proteome</keyword>
<dbReference type="Proteomes" id="UP001596472">
    <property type="component" value="Unassembled WGS sequence"/>
</dbReference>
<comment type="caution">
    <text evidence="2">The sequence shown here is derived from an EMBL/GenBank/DDBJ whole genome shotgun (WGS) entry which is preliminary data.</text>
</comment>
<reference evidence="3" key="1">
    <citation type="journal article" date="2019" name="Int. J. Syst. Evol. Microbiol.">
        <title>The Global Catalogue of Microorganisms (GCM) 10K type strain sequencing project: providing services to taxonomists for standard genome sequencing and annotation.</title>
        <authorList>
            <consortium name="The Broad Institute Genomics Platform"/>
            <consortium name="The Broad Institute Genome Sequencing Center for Infectious Disease"/>
            <person name="Wu L."/>
            <person name="Ma J."/>
        </authorList>
    </citation>
    <scope>NUCLEOTIDE SEQUENCE [LARGE SCALE GENOMIC DNA]</scope>
    <source>
        <strain evidence="3">CGMCC 4.1467</strain>
    </source>
</reference>
<gene>
    <name evidence="2" type="ORF">ACFQY0_13280</name>
</gene>
<accession>A0ABW2LAI3</accession>
<feature type="transmembrane region" description="Helical" evidence="1">
    <location>
        <begin position="25"/>
        <end position="43"/>
    </location>
</feature>
<feature type="transmembrane region" description="Helical" evidence="1">
    <location>
        <begin position="86"/>
        <end position="114"/>
    </location>
</feature>
<evidence type="ECO:0000313" key="3">
    <source>
        <dbReference type="Proteomes" id="UP001596472"/>
    </source>
</evidence>
<dbReference type="RefSeq" id="WP_379713159.1">
    <property type="nucleotide sequence ID" value="NZ_JBHTBS010000006.1"/>
</dbReference>
<evidence type="ECO:0000313" key="2">
    <source>
        <dbReference type="EMBL" id="MFC7338160.1"/>
    </source>
</evidence>
<sequence>MNQPPPDQAPPDMPVAPPKMNLRRLWLTLLLPMGLTSVFMVLIVTASSGRMEEHFLNAGMLVVGLASLICWVAFSKCIAERFAGPSLILLILAYPILQAVLVFCAFFVGCLVMIQAKGFH</sequence>
<feature type="transmembrane region" description="Helical" evidence="1">
    <location>
        <begin position="55"/>
        <end position="74"/>
    </location>
</feature>